<organism evidence="6 7">
    <name type="scientific">Streptomyces bangladeshensis</name>
    <dbReference type="NCBI Taxonomy" id="295352"/>
    <lineage>
        <taxon>Bacteria</taxon>
        <taxon>Bacillati</taxon>
        <taxon>Actinomycetota</taxon>
        <taxon>Actinomycetes</taxon>
        <taxon>Kitasatosporales</taxon>
        <taxon>Streptomycetaceae</taxon>
        <taxon>Streptomyces</taxon>
    </lineage>
</organism>
<accession>A0ABN3B925</accession>
<dbReference type="RefSeq" id="WP_079081024.1">
    <property type="nucleotide sequence ID" value="NZ_BAAAOQ010000001.1"/>
</dbReference>
<proteinExistence type="predicted"/>
<comment type="caution">
    <text evidence="6">The sequence shown here is derived from an EMBL/GenBank/DDBJ whole genome shotgun (WGS) entry which is preliminary data.</text>
</comment>
<dbReference type="PANTHER" id="PTHR43464:SF19">
    <property type="entry name" value="UBIQUINONE BIOSYNTHESIS O-METHYLTRANSFERASE, MITOCHONDRIAL"/>
    <property type="match status" value="1"/>
</dbReference>
<evidence type="ECO:0000256" key="3">
    <source>
        <dbReference type="ARBA" id="ARBA00022691"/>
    </source>
</evidence>
<evidence type="ECO:0000256" key="1">
    <source>
        <dbReference type="ARBA" id="ARBA00022603"/>
    </source>
</evidence>
<evidence type="ECO:0000313" key="6">
    <source>
        <dbReference type="EMBL" id="GAA2190834.1"/>
    </source>
</evidence>
<dbReference type="Proteomes" id="UP001501391">
    <property type="component" value="Unassembled WGS sequence"/>
</dbReference>
<gene>
    <name evidence="6" type="ORF">GCM10009787_01550</name>
</gene>
<dbReference type="GO" id="GO:0032259">
    <property type="term" value="P:methylation"/>
    <property type="evidence" value="ECO:0007669"/>
    <property type="project" value="UniProtKB-KW"/>
</dbReference>
<dbReference type="InterPro" id="IPR029063">
    <property type="entry name" value="SAM-dependent_MTases_sf"/>
</dbReference>
<dbReference type="PANTHER" id="PTHR43464">
    <property type="entry name" value="METHYLTRANSFERASE"/>
    <property type="match status" value="1"/>
</dbReference>
<keyword evidence="7" id="KW-1185">Reference proteome</keyword>
<keyword evidence="2" id="KW-0808">Transferase</keyword>
<dbReference type="Gene3D" id="3.40.50.150">
    <property type="entry name" value="Vaccinia Virus protein VP39"/>
    <property type="match status" value="1"/>
</dbReference>
<evidence type="ECO:0000256" key="4">
    <source>
        <dbReference type="SAM" id="MobiDB-lite"/>
    </source>
</evidence>
<feature type="domain" description="Methyltransferase type 11" evidence="5">
    <location>
        <begin position="58"/>
        <end position="150"/>
    </location>
</feature>
<evidence type="ECO:0000259" key="5">
    <source>
        <dbReference type="Pfam" id="PF08241"/>
    </source>
</evidence>
<evidence type="ECO:0000313" key="7">
    <source>
        <dbReference type="Proteomes" id="UP001501391"/>
    </source>
</evidence>
<name>A0ABN3B925_9ACTN</name>
<feature type="region of interest" description="Disordered" evidence="4">
    <location>
        <begin position="1"/>
        <end position="20"/>
    </location>
</feature>
<dbReference type="SUPFAM" id="SSF53335">
    <property type="entry name" value="S-adenosyl-L-methionine-dependent methyltransferases"/>
    <property type="match status" value="1"/>
</dbReference>
<evidence type="ECO:0000256" key="2">
    <source>
        <dbReference type="ARBA" id="ARBA00022679"/>
    </source>
</evidence>
<keyword evidence="3" id="KW-0949">S-adenosyl-L-methionine</keyword>
<feature type="compositionally biased region" description="Basic and acidic residues" evidence="4">
    <location>
        <begin position="1"/>
        <end position="13"/>
    </location>
</feature>
<sequence length="243" mass="26525">MTTRDDRTPRRTPDGTPRPVPRLLDALHRFNAAHPWDHNARYHPWLLRQLPRRFGSALDVGCGSGDLVRLLARRARAVRGVDADADIVALARESTPAAAPVAYTVADASRGLPAGPYDVITCVAVLHHLPFAETLSRFRRELAPGGTLVVVGCARASGAVDQVLGLTAVALNPLLGWVKNRGRPAPRPPASMTARTRDPEMTFAEISRAARRLLPGARLRRRLFWRYTLVWRAPAGPEGPAGQ</sequence>
<dbReference type="InterPro" id="IPR013216">
    <property type="entry name" value="Methyltransf_11"/>
</dbReference>
<dbReference type="Pfam" id="PF08241">
    <property type="entry name" value="Methyltransf_11"/>
    <property type="match status" value="1"/>
</dbReference>
<dbReference type="EMBL" id="BAAAOQ010000001">
    <property type="protein sequence ID" value="GAA2190834.1"/>
    <property type="molecule type" value="Genomic_DNA"/>
</dbReference>
<dbReference type="GO" id="GO:0008168">
    <property type="term" value="F:methyltransferase activity"/>
    <property type="evidence" value="ECO:0007669"/>
    <property type="project" value="UniProtKB-KW"/>
</dbReference>
<dbReference type="CDD" id="cd02440">
    <property type="entry name" value="AdoMet_MTases"/>
    <property type="match status" value="1"/>
</dbReference>
<protein>
    <submittedName>
        <fullName evidence="6">Class I SAM-dependent methyltransferase</fullName>
    </submittedName>
</protein>
<keyword evidence="1 6" id="KW-0489">Methyltransferase</keyword>
<reference evidence="6 7" key="1">
    <citation type="journal article" date="2019" name="Int. J. Syst. Evol. Microbiol.">
        <title>The Global Catalogue of Microorganisms (GCM) 10K type strain sequencing project: providing services to taxonomists for standard genome sequencing and annotation.</title>
        <authorList>
            <consortium name="The Broad Institute Genomics Platform"/>
            <consortium name="The Broad Institute Genome Sequencing Center for Infectious Disease"/>
            <person name="Wu L."/>
            <person name="Ma J."/>
        </authorList>
    </citation>
    <scope>NUCLEOTIDE SEQUENCE [LARGE SCALE GENOMIC DNA]</scope>
    <source>
        <strain evidence="6 7">JCM 14924</strain>
    </source>
</reference>